<feature type="domain" description="Alpha/beta hydrolase fold-5" evidence="1">
    <location>
        <begin position="56"/>
        <end position="211"/>
    </location>
</feature>
<evidence type="ECO:0000259" key="1">
    <source>
        <dbReference type="Pfam" id="PF12695"/>
    </source>
</evidence>
<dbReference type="Pfam" id="PF12695">
    <property type="entry name" value="Abhydrolase_5"/>
    <property type="match status" value="1"/>
</dbReference>
<dbReference type="GO" id="GO:0016787">
    <property type="term" value="F:hydrolase activity"/>
    <property type="evidence" value="ECO:0007669"/>
    <property type="project" value="UniProtKB-KW"/>
</dbReference>
<comment type="caution">
    <text evidence="2">The sequence shown here is derived from an EMBL/GenBank/DDBJ whole genome shotgun (WGS) entry which is preliminary data.</text>
</comment>
<reference evidence="3" key="1">
    <citation type="submission" date="2019-09" db="EMBL/GenBank/DDBJ databases">
        <title>Whole genome sequencing of Microbacterium maritypicum.</title>
        <authorList>
            <person name="Lenchi N."/>
        </authorList>
    </citation>
    <scope>NUCLEOTIDE SEQUENCE [LARGE SCALE GENOMIC DNA]</scope>
    <source>
        <strain evidence="3">G1</strain>
    </source>
</reference>
<dbReference type="Gene3D" id="3.40.50.1820">
    <property type="entry name" value="alpha/beta hydrolase"/>
    <property type="match status" value="1"/>
</dbReference>
<evidence type="ECO:0000313" key="3">
    <source>
        <dbReference type="Proteomes" id="UP000478836"/>
    </source>
</evidence>
<accession>A0ABQ6VHA8</accession>
<sequence>MLVLVVVGTLAWTQIGVMSAEPEPLETVRENTALTVTDAEEGIVLAPADGGSEVGLVFIPGAKVDPWAYAAILQGFAEDGVTVVITRPWLNLAFFDPRGLDAFTSAAPEVDVWAVGGHSLGGVRACQLAPDADALVLFASYCANDLSDSRLPVLSLAGSEDGLSTPEKIADARDLLPSDAELVEIAGASHASFGDYGPQSGDGTPTISTTEMHAEVTRLGDSFFASILS</sequence>
<keyword evidence="2" id="KW-0378">Hydrolase</keyword>
<protein>
    <submittedName>
        <fullName evidence="2">Alpha/beta hydrolase</fullName>
    </submittedName>
</protein>
<proteinExistence type="predicted"/>
<organism evidence="2 3">
    <name type="scientific">Microbacterium algeriense</name>
    <dbReference type="NCBI Taxonomy" id="2615184"/>
    <lineage>
        <taxon>Bacteria</taxon>
        <taxon>Bacillati</taxon>
        <taxon>Actinomycetota</taxon>
        <taxon>Actinomycetes</taxon>
        <taxon>Micrococcales</taxon>
        <taxon>Microbacteriaceae</taxon>
        <taxon>Microbacterium</taxon>
    </lineage>
</organism>
<evidence type="ECO:0000313" key="2">
    <source>
        <dbReference type="EMBL" id="KAB1867734.1"/>
    </source>
</evidence>
<dbReference type="InterPro" id="IPR029059">
    <property type="entry name" value="AB_hydrolase_5"/>
</dbReference>
<dbReference type="EMBL" id="WAAO01000001">
    <property type="protein sequence ID" value="KAB1867734.1"/>
    <property type="molecule type" value="Genomic_DNA"/>
</dbReference>
<keyword evidence="3" id="KW-1185">Reference proteome</keyword>
<name>A0ABQ6VHA8_9MICO</name>
<dbReference type="InterPro" id="IPR029058">
    <property type="entry name" value="AB_hydrolase_fold"/>
</dbReference>
<gene>
    <name evidence="2" type="ORF">F6A08_07125</name>
</gene>
<dbReference type="Proteomes" id="UP000478836">
    <property type="component" value="Unassembled WGS sequence"/>
</dbReference>
<dbReference type="SUPFAM" id="SSF53474">
    <property type="entry name" value="alpha/beta-Hydrolases"/>
    <property type="match status" value="1"/>
</dbReference>